<dbReference type="SUPFAM" id="SSF49599">
    <property type="entry name" value="TRAF domain-like"/>
    <property type="match status" value="1"/>
</dbReference>
<dbReference type="InterPro" id="IPR028889">
    <property type="entry name" value="USP"/>
</dbReference>
<evidence type="ECO:0000313" key="4">
    <source>
        <dbReference type="EMBL" id="KAI7736784.1"/>
    </source>
</evidence>
<dbReference type="InterPro" id="IPR038765">
    <property type="entry name" value="Papain-like_cys_pep_sf"/>
</dbReference>
<dbReference type="InterPro" id="IPR018200">
    <property type="entry name" value="USP_CS"/>
</dbReference>
<proteinExistence type="inferred from homology"/>
<evidence type="ECO:0000313" key="5">
    <source>
        <dbReference type="Proteomes" id="UP001206925"/>
    </source>
</evidence>
<dbReference type="Gene3D" id="2.60.210.10">
    <property type="entry name" value="Apoptosis, Tumor Necrosis Factor Receptor Associated Protein 2, Chain A"/>
    <property type="match status" value="1"/>
</dbReference>
<comment type="similarity">
    <text evidence="1">Belongs to the peptidase C19 family.</text>
</comment>
<evidence type="ECO:0000259" key="2">
    <source>
        <dbReference type="PROSITE" id="PS50144"/>
    </source>
</evidence>
<sequence length="180" mass="20914">IDALQHDHLVCLTTIEETDTQHQFHARESDWGFTSFMPLSELYDPGRGYLLNDTCIIEADVAVRKVIDYWTYDSKKETGYVGLKNQGATCYMNSLLQTLYHIPYFRKAVYHMPTTENDMPSGSIPLALQSLFYKLQYNETSVATKELTKSFGWDTYDSFLQHDVQELNRVLCEKLEDKMK</sequence>
<keyword evidence="5" id="KW-1185">Reference proteome</keyword>
<protein>
    <submittedName>
        <fullName evidence="4">Uncharacterized protein</fullName>
    </submittedName>
</protein>
<dbReference type="InterPro" id="IPR001394">
    <property type="entry name" value="Peptidase_C19_UCH"/>
</dbReference>
<dbReference type="GO" id="GO:0005634">
    <property type="term" value="C:nucleus"/>
    <property type="evidence" value="ECO:0007669"/>
    <property type="project" value="TreeGrafter"/>
</dbReference>
<dbReference type="PANTHER" id="PTHR24006:SF942">
    <property type="entry name" value="UBIQUITIN C-TERMINAL HYDROLASE 12"/>
    <property type="match status" value="1"/>
</dbReference>
<dbReference type="InterPro" id="IPR050164">
    <property type="entry name" value="Peptidase_C19"/>
</dbReference>
<dbReference type="GO" id="GO:0005829">
    <property type="term" value="C:cytosol"/>
    <property type="evidence" value="ECO:0007669"/>
    <property type="project" value="TreeGrafter"/>
</dbReference>
<dbReference type="InterPro" id="IPR008974">
    <property type="entry name" value="TRAF-like"/>
</dbReference>
<dbReference type="PROSITE" id="PS50144">
    <property type="entry name" value="MATH"/>
    <property type="match status" value="1"/>
</dbReference>
<dbReference type="AlphaFoldDB" id="A0AAD5C8F7"/>
<accession>A0AAD5C8F7</accession>
<feature type="domain" description="MATH" evidence="2">
    <location>
        <begin position="1"/>
        <end position="61"/>
    </location>
</feature>
<dbReference type="GO" id="GO:0031647">
    <property type="term" value="P:regulation of protein stability"/>
    <property type="evidence" value="ECO:0007669"/>
    <property type="project" value="TreeGrafter"/>
</dbReference>
<evidence type="ECO:0000259" key="3">
    <source>
        <dbReference type="PROSITE" id="PS50235"/>
    </source>
</evidence>
<feature type="domain" description="USP" evidence="3">
    <location>
        <begin position="81"/>
        <end position="180"/>
    </location>
</feature>
<comment type="caution">
    <text evidence="4">The sequence shown here is derived from an EMBL/GenBank/DDBJ whole genome shotgun (WGS) entry which is preliminary data.</text>
</comment>
<dbReference type="PANTHER" id="PTHR24006">
    <property type="entry name" value="UBIQUITIN CARBOXYL-TERMINAL HYDROLASE"/>
    <property type="match status" value="1"/>
</dbReference>
<reference evidence="4" key="1">
    <citation type="submission" date="2022-06" db="EMBL/GenBank/DDBJ databases">
        <title>Uncovering the hologenomic basis of an extraordinary plant invasion.</title>
        <authorList>
            <person name="Bieker V.C."/>
            <person name="Martin M.D."/>
            <person name="Gilbert T."/>
            <person name="Hodgins K."/>
            <person name="Battlay P."/>
            <person name="Petersen B."/>
            <person name="Wilson J."/>
        </authorList>
    </citation>
    <scope>NUCLEOTIDE SEQUENCE</scope>
    <source>
        <strain evidence="4">AA19_3_7</strain>
        <tissue evidence="4">Leaf</tissue>
    </source>
</reference>
<gene>
    <name evidence="4" type="ORF">M8C21_016431</name>
</gene>
<dbReference type="GO" id="GO:0016579">
    <property type="term" value="P:protein deubiquitination"/>
    <property type="evidence" value="ECO:0007669"/>
    <property type="project" value="InterPro"/>
</dbReference>
<dbReference type="InterPro" id="IPR002083">
    <property type="entry name" value="MATH/TRAF_dom"/>
</dbReference>
<dbReference type="PROSITE" id="PS00972">
    <property type="entry name" value="USP_1"/>
    <property type="match status" value="1"/>
</dbReference>
<dbReference type="Pfam" id="PF00443">
    <property type="entry name" value="UCH"/>
    <property type="match status" value="1"/>
</dbReference>
<feature type="non-terminal residue" evidence="4">
    <location>
        <position position="1"/>
    </location>
</feature>
<dbReference type="PROSITE" id="PS50235">
    <property type="entry name" value="USP_3"/>
    <property type="match status" value="1"/>
</dbReference>
<evidence type="ECO:0000256" key="1">
    <source>
        <dbReference type="ARBA" id="ARBA00009085"/>
    </source>
</evidence>
<dbReference type="SUPFAM" id="SSF54001">
    <property type="entry name" value="Cysteine proteinases"/>
    <property type="match status" value="1"/>
</dbReference>
<dbReference type="GO" id="GO:0004843">
    <property type="term" value="F:cysteine-type deubiquitinase activity"/>
    <property type="evidence" value="ECO:0007669"/>
    <property type="project" value="InterPro"/>
</dbReference>
<name>A0AAD5C8F7_AMBAR</name>
<dbReference type="Pfam" id="PF22486">
    <property type="entry name" value="MATH_2"/>
    <property type="match status" value="1"/>
</dbReference>
<dbReference type="Proteomes" id="UP001206925">
    <property type="component" value="Unassembled WGS sequence"/>
</dbReference>
<dbReference type="Gene3D" id="3.90.70.10">
    <property type="entry name" value="Cysteine proteinases"/>
    <property type="match status" value="1"/>
</dbReference>
<organism evidence="4 5">
    <name type="scientific">Ambrosia artemisiifolia</name>
    <name type="common">Common ragweed</name>
    <dbReference type="NCBI Taxonomy" id="4212"/>
    <lineage>
        <taxon>Eukaryota</taxon>
        <taxon>Viridiplantae</taxon>
        <taxon>Streptophyta</taxon>
        <taxon>Embryophyta</taxon>
        <taxon>Tracheophyta</taxon>
        <taxon>Spermatophyta</taxon>
        <taxon>Magnoliopsida</taxon>
        <taxon>eudicotyledons</taxon>
        <taxon>Gunneridae</taxon>
        <taxon>Pentapetalae</taxon>
        <taxon>asterids</taxon>
        <taxon>campanulids</taxon>
        <taxon>Asterales</taxon>
        <taxon>Asteraceae</taxon>
        <taxon>Asteroideae</taxon>
        <taxon>Heliantheae alliance</taxon>
        <taxon>Heliantheae</taxon>
        <taxon>Ambrosia</taxon>
    </lineage>
</organism>
<dbReference type="EMBL" id="JAMZMK010009193">
    <property type="protein sequence ID" value="KAI7736784.1"/>
    <property type="molecule type" value="Genomic_DNA"/>
</dbReference>
<feature type="non-terminal residue" evidence="4">
    <location>
        <position position="180"/>
    </location>
</feature>